<dbReference type="PANTHER" id="PTHR16078:SF1">
    <property type="entry name" value="COILED-COIL DOMAIN-CONTAINING PROTEIN 87"/>
    <property type="match status" value="1"/>
</dbReference>
<dbReference type="PANTHER" id="PTHR16078">
    <property type="entry name" value="COILED-COIL DOMAIN-CONTAINING PROTEIN 87"/>
    <property type="match status" value="1"/>
</dbReference>
<gene>
    <name evidence="4" type="ORF">KUTeg_018563</name>
</gene>
<feature type="coiled-coil region" evidence="1">
    <location>
        <begin position="467"/>
        <end position="497"/>
    </location>
</feature>
<dbReference type="EMBL" id="JARBDR010000903">
    <property type="protein sequence ID" value="KAJ8304980.1"/>
    <property type="molecule type" value="Genomic_DNA"/>
</dbReference>
<feature type="transmembrane region" description="Helical" evidence="3">
    <location>
        <begin position="817"/>
        <end position="840"/>
    </location>
</feature>
<keyword evidence="3" id="KW-0812">Transmembrane</keyword>
<dbReference type="Gene3D" id="1.20.58.1520">
    <property type="match status" value="1"/>
</dbReference>
<dbReference type="Proteomes" id="UP001217089">
    <property type="component" value="Unassembled WGS sequence"/>
</dbReference>
<feature type="compositionally biased region" description="Basic and acidic residues" evidence="2">
    <location>
        <begin position="908"/>
        <end position="926"/>
    </location>
</feature>
<dbReference type="InterPro" id="IPR037383">
    <property type="entry name" value="CCDC87"/>
</dbReference>
<organism evidence="4 5">
    <name type="scientific">Tegillarca granosa</name>
    <name type="common">Malaysian cockle</name>
    <name type="synonym">Anadara granosa</name>
    <dbReference type="NCBI Taxonomy" id="220873"/>
    <lineage>
        <taxon>Eukaryota</taxon>
        <taxon>Metazoa</taxon>
        <taxon>Spiralia</taxon>
        <taxon>Lophotrochozoa</taxon>
        <taxon>Mollusca</taxon>
        <taxon>Bivalvia</taxon>
        <taxon>Autobranchia</taxon>
        <taxon>Pteriomorphia</taxon>
        <taxon>Arcoida</taxon>
        <taxon>Arcoidea</taxon>
        <taxon>Arcidae</taxon>
        <taxon>Tegillarca</taxon>
    </lineage>
</organism>
<evidence type="ECO:0000313" key="5">
    <source>
        <dbReference type="Proteomes" id="UP001217089"/>
    </source>
</evidence>
<evidence type="ECO:0000256" key="2">
    <source>
        <dbReference type="SAM" id="MobiDB-lite"/>
    </source>
</evidence>
<feature type="compositionally biased region" description="Polar residues" evidence="2">
    <location>
        <begin position="931"/>
        <end position="945"/>
    </location>
</feature>
<keyword evidence="3" id="KW-1133">Transmembrane helix</keyword>
<accession>A0ABQ9ENM3</accession>
<protein>
    <recommendedName>
        <fullName evidence="6">Coiled-coil domain-containing protein 87</fullName>
    </recommendedName>
</protein>
<reference evidence="4 5" key="1">
    <citation type="submission" date="2022-12" db="EMBL/GenBank/DDBJ databases">
        <title>Chromosome-level genome of Tegillarca granosa.</title>
        <authorList>
            <person name="Kim J."/>
        </authorList>
    </citation>
    <scope>NUCLEOTIDE SEQUENCE [LARGE SCALE GENOMIC DNA]</scope>
    <source>
        <strain evidence="4">Teg-2019</strain>
        <tissue evidence="4">Adductor muscle</tissue>
    </source>
</reference>
<evidence type="ECO:0008006" key="6">
    <source>
        <dbReference type="Google" id="ProtNLM"/>
    </source>
</evidence>
<feature type="region of interest" description="Disordered" evidence="2">
    <location>
        <begin position="317"/>
        <end position="351"/>
    </location>
</feature>
<keyword evidence="3" id="KW-0472">Membrane</keyword>
<feature type="transmembrane region" description="Helical" evidence="3">
    <location>
        <begin position="789"/>
        <end position="811"/>
    </location>
</feature>
<keyword evidence="1" id="KW-0175">Coiled coil</keyword>
<evidence type="ECO:0000313" key="4">
    <source>
        <dbReference type="EMBL" id="KAJ8304980.1"/>
    </source>
</evidence>
<proteinExistence type="predicted"/>
<feature type="region of interest" description="Disordered" evidence="2">
    <location>
        <begin position="887"/>
        <end position="958"/>
    </location>
</feature>
<sequence>MKIALNKKMPSAGAKNVQFKGFQTNSVFEKSRQDVGEKPSKVGEMYPIKWPGYTQNDVEKRIGGVLGPLSLFAPYPHEDISEEKEETVLLERPVTPIDREIKCQPTSLDQLSKFVRRRISAKPDVPYLNTEDQHNLAAILMGEITLLWPEIKKQIDDPFLSPEENKELNRRIAVHIVTVCESLFNHYLKKAQVLNERGIFSGPANMSRLKAQLALDANKFLNVLTIRRYIVADIRGKKDEESDDQEEYIYTSSKPLPRGSAAPLSFKNMIKTSRPKSKTKKFRFHTPEHEAKAIADAMPSLDTNKLMSLIAGLPERDLETPVSESDANSSRMSADDHHPSGSPLQIEKRGLTQEEISRQKVLLKRSRSMPQLQIGENLLEEIGVSVNVKKDLLHEVELNYLKRQRAIIQDSQVLSKEKHKDAKAAPQPGSRAYIANDLKQLVNRSHEVQDSKVEEDLPPLLQAITNSSKQDGTKEKIEKQIKELEEKEKREIEEERIVIREPTHQQPATVSAKLPGMEVRASDVRVSERVCMSSLTINRYSTVYNDLSEEIDPPTVKNLDKNLFLSDEIKEVYKEIMKTVPTSHLLLDDDELVVPAADTVNLSGTQASASLARRKVDRVINPAFQRGVKAPWGSQSQKQWVRTPNNPPKNFLGEDTFQPLTPNMEKVHDIMHNPSKMSTMLQTENMPRFVAEKMQRTYASWLQWWKSTITSDDYMKYLSTTETDYLGSVFHFYDSEDDDDEEDTPRAPALYTLSHPQSNLLLKGLTNQQRASPRGAHSSKAREMKNRRVQILPVLGGSCFVYLFVLFIFMHNFISSFFIQILIFFIFTNHILMHWLIFYFKIEGVLVNQEKEKKINELKKEKNKYENGMWNVNAVLMGGLGKDPVLEDEDDDSKRQKSADTSRSAKTLQERVAARHSAKLQEKAQRDVVQSRASKMTSATGTTSKLDTDRSADISPDLDMLSPQERLEKVWTLLEMPDNLKLDMAIKYSTDTYYTRILEAIEHWEKVTDLILKREELLGKLEKFERAASDPNRFFEKGDKGSSAKRLDEARQRSYYYKRIDHFEHEIKMELDHLKQSFKDEVTFKGRPYSDKIKWDRIEMLYWLQEERKQNAIKYEAMVKHLPVNLKTAQLDPLPHIEKIATF</sequence>
<feature type="region of interest" description="Disordered" evidence="2">
    <location>
        <begin position="242"/>
        <end position="262"/>
    </location>
</feature>
<comment type="caution">
    <text evidence="4">The sequence shown here is derived from an EMBL/GenBank/DDBJ whole genome shotgun (WGS) entry which is preliminary data.</text>
</comment>
<keyword evidence="5" id="KW-1185">Reference proteome</keyword>
<feature type="compositionally biased region" description="Polar residues" evidence="2">
    <location>
        <begin position="322"/>
        <end position="332"/>
    </location>
</feature>
<evidence type="ECO:0000256" key="3">
    <source>
        <dbReference type="SAM" id="Phobius"/>
    </source>
</evidence>
<name>A0ABQ9ENM3_TEGGR</name>
<evidence type="ECO:0000256" key="1">
    <source>
        <dbReference type="SAM" id="Coils"/>
    </source>
</evidence>